<dbReference type="NCBIfam" id="NF001390">
    <property type="entry name" value="PRK00281.1-4"/>
    <property type="match status" value="1"/>
</dbReference>
<organism evidence="15 16">
    <name type="scientific">Terrimicrobium sacchariphilum</name>
    <dbReference type="NCBI Taxonomy" id="690879"/>
    <lineage>
        <taxon>Bacteria</taxon>
        <taxon>Pseudomonadati</taxon>
        <taxon>Verrucomicrobiota</taxon>
        <taxon>Terrimicrobiia</taxon>
        <taxon>Terrimicrobiales</taxon>
        <taxon>Terrimicrobiaceae</taxon>
        <taxon>Terrimicrobium</taxon>
    </lineage>
</organism>
<comment type="function">
    <text evidence="14">Catalyzes the dephosphorylation of undecaprenyl diphosphate (UPP). Confers resistance to bacitracin.</text>
</comment>
<evidence type="ECO:0000256" key="6">
    <source>
        <dbReference type="ARBA" id="ARBA00022692"/>
    </source>
</evidence>
<comment type="catalytic activity">
    <reaction evidence="13 14">
        <text>di-trans,octa-cis-undecaprenyl diphosphate + H2O = di-trans,octa-cis-undecaprenyl phosphate + phosphate + H(+)</text>
        <dbReference type="Rhea" id="RHEA:28094"/>
        <dbReference type="ChEBI" id="CHEBI:15377"/>
        <dbReference type="ChEBI" id="CHEBI:15378"/>
        <dbReference type="ChEBI" id="CHEBI:43474"/>
        <dbReference type="ChEBI" id="CHEBI:58405"/>
        <dbReference type="ChEBI" id="CHEBI:60392"/>
        <dbReference type="EC" id="3.6.1.27"/>
    </reaction>
</comment>
<dbReference type="GO" id="GO:0046677">
    <property type="term" value="P:response to antibiotic"/>
    <property type="evidence" value="ECO:0007669"/>
    <property type="project" value="UniProtKB-UniRule"/>
</dbReference>
<dbReference type="GO" id="GO:0005886">
    <property type="term" value="C:plasma membrane"/>
    <property type="evidence" value="ECO:0007669"/>
    <property type="project" value="UniProtKB-SubCell"/>
</dbReference>
<feature type="transmembrane region" description="Helical" evidence="14">
    <location>
        <begin position="136"/>
        <end position="157"/>
    </location>
</feature>
<dbReference type="RefSeq" id="WP_075079234.1">
    <property type="nucleotide sequence ID" value="NZ_BDCO01000002.1"/>
</dbReference>
<keyword evidence="8 14" id="KW-1133">Transmembrane helix</keyword>
<protein>
    <recommendedName>
        <fullName evidence="4 14">Undecaprenyl-diphosphatase</fullName>
        <ecNumber evidence="3 14">3.6.1.27</ecNumber>
    </recommendedName>
    <alternativeName>
        <fullName evidence="12 14">Bacitracin resistance protein</fullName>
    </alternativeName>
    <alternativeName>
        <fullName evidence="11 14">Undecaprenyl pyrophosphate phosphatase</fullName>
    </alternativeName>
</protein>
<dbReference type="OrthoDB" id="9808289at2"/>
<keyword evidence="7 14" id="KW-0378">Hydrolase</keyword>
<evidence type="ECO:0000256" key="4">
    <source>
        <dbReference type="ARBA" id="ARBA00021581"/>
    </source>
</evidence>
<evidence type="ECO:0000256" key="3">
    <source>
        <dbReference type="ARBA" id="ARBA00012374"/>
    </source>
</evidence>
<evidence type="ECO:0000256" key="9">
    <source>
        <dbReference type="ARBA" id="ARBA00023136"/>
    </source>
</evidence>
<evidence type="ECO:0000256" key="11">
    <source>
        <dbReference type="ARBA" id="ARBA00032707"/>
    </source>
</evidence>
<evidence type="ECO:0000256" key="2">
    <source>
        <dbReference type="ARBA" id="ARBA00010621"/>
    </source>
</evidence>
<evidence type="ECO:0000256" key="12">
    <source>
        <dbReference type="ARBA" id="ARBA00032932"/>
    </source>
</evidence>
<keyword evidence="16" id="KW-1185">Reference proteome</keyword>
<feature type="transmembrane region" description="Helical" evidence="14">
    <location>
        <begin position="107"/>
        <end position="127"/>
    </location>
</feature>
<evidence type="ECO:0000313" key="16">
    <source>
        <dbReference type="Proteomes" id="UP000076023"/>
    </source>
</evidence>
<evidence type="ECO:0000256" key="1">
    <source>
        <dbReference type="ARBA" id="ARBA00004651"/>
    </source>
</evidence>
<proteinExistence type="inferred from homology"/>
<feature type="transmembrane region" description="Helical" evidence="14">
    <location>
        <begin position="42"/>
        <end position="59"/>
    </location>
</feature>
<dbReference type="HAMAP" id="MF_01006">
    <property type="entry name" value="Undec_diphosphatase"/>
    <property type="match status" value="1"/>
</dbReference>
<dbReference type="Pfam" id="PF02673">
    <property type="entry name" value="BacA"/>
    <property type="match status" value="1"/>
</dbReference>
<feature type="transmembrane region" description="Helical" evidence="14">
    <location>
        <begin position="77"/>
        <end position="95"/>
    </location>
</feature>
<evidence type="ECO:0000256" key="8">
    <source>
        <dbReference type="ARBA" id="ARBA00022989"/>
    </source>
</evidence>
<keyword evidence="6 14" id="KW-0812">Transmembrane</keyword>
<feature type="transmembrane region" description="Helical" evidence="14">
    <location>
        <begin position="210"/>
        <end position="231"/>
    </location>
</feature>
<dbReference type="EC" id="3.6.1.27" evidence="3 14"/>
<evidence type="ECO:0000256" key="13">
    <source>
        <dbReference type="ARBA" id="ARBA00047594"/>
    </source>
</evidence>
<dbReference type="PANTHER" id="PTHR30622">
    <property type="entry name" value="UNDECAPRENYL-DIPHOSPHATASE"/>
    <property type="match status" value="1"/>
</dbReference>
<name>A0A146G9K0_TERSA</name>
<evidence type="ECO:0000256" key="7">
    <source>
        <dbReference type="ARBA" id="ARBA00022801"/>
    </source>
</evidence>
<dbReference type="GO" id="GO:0009252">
    <property type="term" value="P:peptidoglycan biosynthetic process"/>
    <property type="evidence" value="ECO:0007669"/>
    <property type="project" value="UniProtKB-KW"/>
</dbReference>
<dbReference type="Proteomes" id="UP000076023">
    <property type="component" value="Unassembled WGS sequence"/>
</dbReference>
<dbReference type="InterPro" id="IPR003824">
    <property type="entry name" value="UppP"/>
</dbReference>
<dbReference type="FunCoup" id="A0A146G9K0">
    <property type="interactions" value="316"/>
</dbReference>
<keyword evidence="10 14" id="KW-0046">Antibiotic resistance</keyword>
<keyword evidence="9 14" id="KW-0472">Membrane</keyword>
<keyword evidence="14" id="KW-0133">Cell shape</keyword>
<dbReference type="InParanoid" id="A0A146G9K0"/>
<dbReference type="GO" id="GO:0071555">
    <property type="term" value="P:cell wall organization"/>
    <property type="evidence" value="ECO:0007669"/>
    <property type="project" value="UniProtKB-KW"/>
</dbReference>
<dbReference type="PANTHER" id="PTHR30622:SF3">
    <property type="entry name" value="UNDECAPRENYL-DIPHOSPHATASE"/>
    <property type="match status" value="1"/>
</dbReference>
<keyword evidence="5 14" id="KW-1003">Cell membrane</keyword>
<feature type="transmembrane region" description="Helical" evidence="14">
    <location>
        <begin position="237"/>
        <end position="258"/>
    </location>
</feature>
<dbReference type="STRING" id="690879.TSACC_21924"/>
<comment type="miscellaneous">
    <text evidence="14">Bacitracin is thought to be involved in the inhibition of peptidoglycan synthesis by sequestering undecaprenyl diphosphate, thereby reducing the pool of lipid carrier available.</text>
</comment>
<evidence type="ECO:0000256" key="10">
    <source>
        <dbReference type="ARBA" id="ARBA00023251"/>
    </source>
</evidence>
<feature type="transmembrane region" description="Helical" evidence="14">
    <location>
        <begin position="177"/>
        <end position="198"/>
    </location>
</feature>
<dbReference type="AlphaFoldDB" id="A0A146G9K0"/>
<accession>A0A146G9K0</accession>
<dbReference type="EMBL" id="BDCO01000002">
    <property type="protein sequence ID" value="GAT33507.1"/>
    <property type="molecule type" value="Genomic_DNA"/>
</dbReference>
<dbReference type="GO" id="GO:0008360">
    <property type="term" value="P:regulation of cell shape"/>
    <property type="evidence" value="ECO:0007669"/>
    <property type="project" value="UniProtKB-KW"/>
</dbReference>
<gene>
    <name evidence="14" type="primary">uppP</name>
    <name evidence="15" type="ORF">TSACC_21924</name>
</gene>
<keyword evidence="14" id="KW-0961">Cell wall biogenesis/degradation</keyword>
<dbReference type="GO" id="GO:0050380">
    <property type="term" value="F:undecaprenyl-diphosphatase activity"/>
    <property type="evidence" value="ECO:0007669"/>
    <property type="project" value="UniProtKB-UniRule"/>
</dbReference>
<keyword evidence="14" id="KW-0573">Peptidoglycan synthesis</keyword>
<reference evidence="16" key="1">
    <citation type="journal article" date="2017" name="Genome Announc.">
        <title>Draft Genome Sequence of Terrimicrobium sacchariphilum NM-5T, a Facultative Anaerobic Soil Bacterium of the Class Spartobacteria.</title>
        <authorList>
            <person name="Qiu Y.L."/>
            <person name="Tourlousse D.M."/>
            <person name="Matsuura N."/>
            <person name="Ohashi A."/>
            <person name="Sekiguchi Y."/>
        </authorList>
    </citation>
    <scope>NUCLEOTIDE SEQUENCE [LARGE SCALE GENOMIC DNA]</scope>
    <source>
        <strain evidence="16">NM-5</strain>
    </source>
</reference>
<evidence type="ECO:0000313" key="15">
    <source>
        <dbReference type="EMBL" id="GAT33507.1"/>
    </source>
</evidence>
<comment type="similarity">
    <text evidence="2 14">Belongs to the UppP family.</text>
</comment>
<comment type="subcellular location">
    <subcellularLocation>
        <location evidence="1 14">Cell membrane</location>
        <topology evidence="1 14">Multi-pass membrane protein</topology>
    </subcellularLocation>
</comment>
<comment type="caution">
    <text evidence="15">The sequence shown here is derived from an EMBL/GenBank/DDBJ whole genome shotgun (WGS) entry which is preliminary data.</text>
</comment>
<sequence length="260" mass="28336">MPDWLVVVILGIVEGLTEFIPVSSTGHLLIVEHWLNAKQSDLFNVVIQCGAVIAVLPLFRSRIEMLLRWREAASRDFALKIFACFFITGVGGLILDKMHFELPEEVFPVALALIIGGVIFIAVEGLLKGKKLGSDITWLIVVAVAVGQLLAAIFPGLSRSGSTIMIAMILGLSRGAATEFSFLVGIPTLLAAGALKIYKELKVGGHEDWSLLLLATIASAIVSFLAVKWLLRYVQSHTFVSFGIYRIVVGLVLLWALWPK</sequence>
<evidence type="ECO:0000256" key="5">
    <source>
        <dbReference type="ARBA" id="ARBA00022475"/>
    </source>
</evidence>
<evidence type="ECO:0000256" key="14">
    <source>
        <dbReference type="HAMAP-Rule" id="MF_01006"/>
    </source>
</evidence>